<dbReference type="Pfam" id="PF06055">
    <property type="entry name" value="ExoD"/>
    <property type="match status" value="1"/>
</dbReference>
<dbReference type="EMBL" id="CP022415">
    <property type="protein sequence ID" value="ASM73735.1"/>
    <property type="molecule type" value="Genomic_DNA"/>
</dbReference>
<reference evidence="2 3" key="1">
    <citation type="submission" date="2017-07" db="EMBL/GenBank/DDBJ databases">
        <title>Genome Sequence of Sulfitobacter pseudonitzschiae Strain SMR1 Isolated from a culture of the Diatom Skeletonema marinoi.</title>
        <authorList>
            <person name="Topel M."/>
            <person name="Pinder M.I.M."/>
            <person name="Johansson O.N."/>
            <person name="Kourtchenko O."/>
            <person name="Godhe A."/>
            <person name="Clarke A.K."/>
        </authorList>
    </citation>
    <scope>NUCLEOTIDE SEQUENCE [LARGE SCALE GENOMIC DNA]</scope>
    <source>
        <strain evidence="2 3">SMR1</strain>
    </source>
</reference>
<protein>
    <submittedName>
        <fullName evidence="2">Exopolysaccharide synthesis, ExoD</fullName>
    </submittedName>
</protein>
<evidence type="ECO:0000256" key="1">
    <source>
        <dbReference type="SAM" id="Phobius"/>
    </source>
</evidence>
<dbReference type="PANTHER" id="PTHR41795">
    <property type="entry name" value="EXOPOLYSACCHARIDE SYNTHESIS PROTEIN"/>
    <property type="match status" value="1"/>
</dbReference>
<dbReference type="InterPro" id="IPR010331">
    <property type="entry name" value="ExoD"/>
</dbReference>
<dbReference type="Proteomes" id="UP000199754">
    <property type="component" value="Chromosome"/>
</dbReference>
<dbReference type="KEGG" id="spse:SULPSESMR1_02954"/>
<accession>A0A221K441</accession>
<evidence type="ECO:0000313" key="3">
    <source>
        <dbReference type="Proteomes" id="UP000199754"/>
    </source>
</evidence>
<dbReference type="OrthoDB" id="7949130at2"/>
<dbReference type="AlphaFoldDB" id="A0A221K441"/>
<proteinExistence type="predicted"/>
<keyword evidence="1" id="KW-1133">Transmembrane helix</keyword>
<feature type="transmembrane region" description="Helical" evidence="1">
    <location>
        <begin position="60"/>
        <end position="79"/>
    </location>
</feature>
<name>A0A221K441_9RHOB</name>
<organism evidence="2 3">
    <name type="scientific">Pseudosulfitobacter pseudonitzschiae</name>
    <dbReference type="NCBI Taxonomy" id="1402135"/>
    <lineage>
        <taxon>Bacteria</taxon>
        <taxon>Pseudomonadati</taxon>
        <taxon>Pseudomonadota</taxon>
        <taxon>Alphaproteobacteria</taxon>
        <taxon>Rhodobacterales</taxon>
        <taxon>Roseobacteraceae</taxon>
        <taxon>Pseudosulfitobacter</taxon>
    </lineage>
</organism>
<feature type="transmembrane region" description="Helical" evidence="1">
    <location>
        <begin position="170"/>
        <end position="189"/>
    </location>
</feature>
<gene>
    <name evidence="2" type="ORF">SULPSESMR1_02954</name>
</gene>
<keyword evidence="1" id="KW-0472">Membrane</keyword>
<dbReference type="PANTHER" id="PTHR41795:SF1">
    <property type="entry name" value="EXOPOLYSACCHARIDE SYNTHESIS PROTEIN"/>
    <property type="match status" value="1"/>
</dbReference>
<dbReference type="RefSeq" id="WP_089421482.1">
    <property type="nucleotide sequence ID" value="NZ_CP022415.1"/>
</dbReference>
<feature type="transmembrane region" description="Helical" evidence="1">
    <location>
        <begin position="147"/>
        <end position="165"/>
    </location>
</feature>
<dbReference type="PIRSF" id="PIRSF033239">
    <property type="entry name" value="ExoD"/>
    <property type="match status" value="1"/>
</dbReference>
<evidence type="ECO:0000313" key="2">
    <source>
        <dbReference type="EMBL" id="ASM73735.1"/>
    </source>
</evidence>
<keyword evidence="1" id="KW-0812">Transmembrane</keyword>
<keyword evidence="3" id="KW-1185">Reference proteome</keyword>
<sequence length="190" mass="19680">MSDEVTTIVSDLRDLAGAEDGVTVGDVSDFFGARGVGPLILIPALLGASPLGGIPTFPTLMALIIAIFAVQILMGYQSLWLPQMARSRSVDGRVKRAADKLKPAAGWIDSHFGHRLERLAGDIPVRIAAGVIVGLCLLVPPAELVPFAAFVPLAAITCLALAIILRDGILMLVGGAAACAAAWFSLSLIG</sequence>